<proteinExistence type="predicted"/>
<protein>
    <submittedName>
        <fullName evidence="2">Uncharacterized protein</fullName>
    </submittedName>
</protein>
<gene>
    <name evidence="2" type="ORF">CM19_09740</name>
</gene>
<name>A0A031LM58_9CREN</name>
<reference evidence="2 3" key="1">
    <citation type="submission" date="2014-03" db="EMBL/GenBank/DDBJ databases">
        <title>Draft genome sequence of the novel thermoacidophilic archaea Acidianus copahuensis ALE1 strain, isolated from Copahue volcanic area in Neuquen Argentina.</title>
        <authorList>
            <person name="Urbieta M.S."/>
            <person name="Rascovan N."/>
            <person name="Castro C."/>
            <person name="Revale S."/>
            <person name="Giaveno M.A."/>
            <person name="Vazquez M.P."/>
            <person name="Donati E.R."/>
        </authorList>
    </citation>
    <scope>NUCLEOTIDE SEQUENCE [LARGE SCALE GENOMIC DNA]</scope>
    <source>
        <strain evidence="2 3">ALE1</strain>
    </source>
</reference>
<comment type="caution">
    <text evidence="2">The sequence shown here is derived from an EMBL/GenBank/DDBJ whole genome shotgun (WGS) entry which is preliminary data.</text>
</comment>
<keyword evidence="1" id="KW-0472">Membrane</keyword>
<dbReference type="STRING" id="1160895.CM19_09740"/>
<keyword evidence="1" id="KW-0812">Transmembrane</keyword>
<organism evidence="2 3">
    <name type="scientific">Candidatus Acidianus copahuensis</name>
    <dbReference type="NCBI Taxonomy" id="1160895"/>
    <lineage>
        <taxon>Archaea</taxon>
        <taxon>Thermoproteota</taxon>
        <taxon>Thermoprotei</taxon>
        <taxon>Sulfolobales</taxon>
        <taxon>Sulfolobaceae</taxon>
        <taxon>Acidianus</taxon>
    </lineage>
</organism>
<keyword evidence="1" id="KW-1133">Transmembrane helix</keyword>
<evidence type="ECO:0000313" key="2">
    <source>
        <dbReference type="EMBL" id="EZQ03231.1"/>
    </source>
</evidence>
<keyword evidence="3" id="KW-1185">Reference proteome</keyword>
<dbReference type="AlphaFoldDB" id="A0A031LM58"/>
<feature type="transmembrane region" description="Helical" evidence="1">
    <location>
        <begin position="144"/>
        <end position="165"/>
    </location>
</feature>
<evidence type="ECO:0000313" key="3">
    <source>
        <dbReference type="Proteomes" id="UP000024332"/>
    </source>
</evidence>
<dbReference type="EMBL" id="JFZT01000048">
    <property type="protein sequence ID" value="EZQ03231.1"/>
    <property type="molecule type" value="Genomic_DNA"/>
</dbReference>
<dbReference type="Proteomes" id="UP000024332">
    <property type="component" value="Unassembled WGS sequence"/>
</dbReference>
<sequence>MLKRASIIILTTIMIAVPCVASLTIMEGFPTYLTEVEIQCYPKYIVNITINNETDILIITTNFNITGNFTHIYHFSNKYTMNLNYLDGQNITYVLYINKGQLVLGNVSIKSIYIGHISNITEFFSNISAPITTNPQVRNNPLDLNYFMIIIMVVVIIVSITLKLVKRNK</sequence>
<evidence type="ECO:0000256" key="1">
    <source>
        <dbReference type="SAM" id="Phobius"/>
    </source>
</evidence>
<accession>A0A031LM58</accession>
<dbReference type="RefSeq" id="WP_150111418.1">
    <property type="nucleotide sequence ID" value="NZ_JFZT01000048.1"/>
</dbReference>
<feature type="transmembrane region" description="Helical" evidence="1">
    <location>
        <begin position="7"/>
        <end position="26"/>
    </location>
</feature>